<evidence type="ECO:0000256" key="2">
    <source>
        <dbReference type="ARBA" id="ARBA00022801"/>
    </source>
</evidence>
<dbReference type="Gene3D" id="3.30.1360.40">
    <property type="match status" value="1"/>
</dbReference>
<evidence type="ECO:0000256" key="1">
    <source>
        <dbReference type="ARBA" id="ARBA00022741"/>
    </source>
</evidence>
<evidence type="ECO:0000259" key="4">
    <source>
        <dbReference type="SMART" id="SM00796"/>
    </source>
</evidence>
<dbReference type="SUPFAM" id="SSF160467">
    <property type="entry name" value="PH0987 N-terminal domain-like"/>
    <property type="match status" value="1"/>
</dbReference>
<dbReference type="SMART" id="SM00796">
    <property type="entry name" value="AHS1"/>
    <property type="match status" value="1"/>
</dbReference>
<dbReference type="GO" id="GO:0016787">
    <property type="term" value="F:hydrolase activity"/>
    <property type="evidence" value="ECO:0007669"/>
    <property type="project" value="UniProtKB-KW"/>
</dbReference>
<keyword evidence="2" id="KW-0378">Hydrolase</keyword>
<dbReference type="PANTHER" id="PTHR34698:SF2">
    <property type="entry name" value="5-OXOPROLINASE SUBUNIT B"/>
    <property type="match status" value="1"/>
</dbReference>
<evidence type="ECO:0000313" key="5">
    <source>
        <dbReference type="EMBL" id="KKM48160.1"/>
    </source>
</evidence>
<name>A0A0F9INF1_9ZZZZ</name>
<gene>
    <name evidence="5" type="ORF">LCGC14_1557900</name>
</gene>
<evidence type="ECO:0000256" key="3">
    <source>
        <dbReference type="ARBA" id="ARBA00022840"/>
    </source>
</evidence>
<dbReference type="Gene3D" id="2.40.100.10">
    <property type="entry name" value="Cyclophilin-like"/>
    <property type="match status" value="1"/>
</dbReference>
<accession>A0A0F9INF1</accession>
<dbReference type="SUPFAM" id="SSF50891">
    <property type="entry name" value="Cyclophilin-like"/>
    <property type="match status" value="1"/>
</dbReference>
<dbReference type="PANTHER" id="PTHR34698">
    <property type="entry name" value="5-OXOPROLINASE SUBUNIT B"/>
    <property type="match status" value="1"/>
</dbReference>
<sequence>MHSALLENAHFRTVGDRGLLVEYGNAIDPVVNQKVRSISVAAEKNMPPGVVEIVPAYRSMMILYDPSVTTPKDLQDAFISLEKKLHDIVIPVPRTVTIPVCYGGEFGPDIQVVAESHALSIPDVIRLHSQPEYIIYIIGFSPGFPFLGGLPKELHTPRLKTPRTAVPQGSVAIANEQTGIYSVESPGGWQLIGRTPLKLFDPARPHPIPYHPGDLIRFVSISHDKYFQLLEKESMP</sequence>
<dbReference type="EMBL" id="LAZR01011999">
    <property type="protein sequence ID" value="KKM48160.1"/>
    <property type="molecule type" value="Genomic_DNA"/>
</dbReference>
<dbReference type="InterPro" id="IPR010016">
    <property type="entry name" value="PxpB"/>
</dbReference>
<protein>
    <recommendedName>
        <fullName evidence="4">Carboxyltransferase domain-containing protein</fullName>
    </recommendedName>
</protein>
<dbReference type="GO" id="GO:0005524">
    <property type="term" value="F:ATP binding"/>
    <property type="evidence" value="ECO:0007669"/>
    <property type="project" value="UniProtKB-KW"/>
</dbReference>
<dbReference type="Pfam" id="PF02682">
    <property type="entry name" value="CT_C_D"/>
    <property type="match status" value="1"/>
</dbReference>
<keyword evidence="3" id="KW-0067">ATP-binding</keyword>
<keyword evidence="1" id="KW-0547">Nucleotide-binding</keyword>
<proteinExistence type="predicted"/>
<organism evidence="5">
    <name type="scientific">marine sediment metagenome</name>
    <dbReference type="NCBI Taxonomy" id="412755"/>
    <lineage>
        <taxon>unclassified sequences</taxon>
        <taxon>metagenomes</taxon>
        <taxon>ecological metagenomes</taxon>
    </lineage>
</organism>
<dbReference type="InterPro" id="IPR029000">
    <property type="entry name" value="Cyclophilin-like_dom_sf"/>
</dbReference>
<comment type="caution">
    <text evidence="5">The sequence shown here is derived from an EMBL/GenBank/DDBJ whole genome shotgun (WGS) entry which is preliminary data.</text>
</comment>
<feature type="domain" description="Carboxyltransferase" evidence="4">
    <location>
        <begin position="9"/>
        <end position="210"/>
    </location>
</feature>
<dbReference type="InterPro" id="IPR003833">
    <property type="entry name" value="CT_C_D"/>
</dbReference>
<dbReference type="NCBIfam" id="TIGR00370">
    <property type="entry name" value="5-oxoprolinase subunit PxpB"/>
    <property type="match status" value="1"/>
</dbReference>
<dbReference type="AlphaFoldDB" id="A0A0F9INF1"/>
<reference evidence="5" key="1">
    <citation type="journal article" date="2015" name="Nature">
        <title>Complex archaea that bridge the gap between prokaryotes and eukaryotes.</title>
        <authorList>
            <person name="Spang A."/>
            <person name="Saw J.H."/>
            <person name="Jorgensen S.L."/>
            <person name="Zaremba-Niedzwiedzka K."/>
            <person name="Martijn J."/>
            <person name="Lind A.E."/>
            <person name="van Eijk R."/>
            <person name="Schleper C."/>
            <person name="Guy L."/>
            <person name="Ettema T.J."/>
        </authorList>
    </citation>
    <scope>NUCLEOTIDE SEQUENCE</scope>
</reference>